<keyword evidence="1" id="KW-0812">Transmembrane</keyword>
<dbReference type="AlphaFoldDB" id="A0A367YV57"/>
<organism evidence="2 3">
    <name type="scientific">Desertihabitans brevis</name>
    <dbReference type="NCBI Taxonomy" id="2268447"/>
    <lineage>
        <taxon>Bacteria</taxon>
        <taxon>Bacillati</taxon>
        <taxon>Actinomycetota</taxon>
        <taxon>Actinomycetes</taxon>
        <taxon>Propionibacteriales</taxon>
        <taxon>Propionibacteriaceae</taxon>
        <taxon>Desertihabitans</taxon>
    </lineage>
</organism>
<sequence length="94" mass="9809">MEPAGRPSAATSRSLNPWPLLASLAVFAAGLVLCALGQWRVGLWTCAGGLVLAGVLRLVLPRRAVGLLRVRHQAVDVVLLLGAGVAMAVLAYLR</sequence>
<dbReference type="RefSeq" id="WP_114127188.1">
    <property type="nucleotide sequence ID" value="NZ_QOUI01000008.1"/>
</dbReference>
<evidence type="ECO:0000256" key="1">
    <source>
        <dbReference type="SAM" id="Phobius"/>
    </source>
</evidence>
<name>A0A367YV57_9ACTN</name>
<gene>
    <name evidence="2" type="ORF">DT076_13330</name>
</gene>
<protein>
    <submittedName>
        <fullName evidence="2">DUF3017 domain-containing protein</fullName>
    </submittedName>
</protein>
<feature type="transmembrane region" description="Helical" evidence="1">
    <location>
        <begin position="20"/>
        <end position="36"/>
    </location>
</feature>
<feature type="transmembrane region" description="Helical" evidence="1">
    <location>
        <begin position="72"/>
        <end position="93"/>
    </location>
</feature>
<dbReference type="Proteomes" id="UP000252770">
    <property type="component" value="Unassembled WGS sequence"/>
</dbReference>
<keyword evidence="1" id="KW-1133">Transmembrane helix</keyword>
<feature type="transmembrane region" description="Helical" evidence="1">
    <location>
        <begin position="41"/>
        <end position="60"/>
    </location>
</feature>
<dbReference type="InterPro" id="IPR021385">
    <property type="entry name" value="DUF3017"/>
</dbReference>
<comment type="caution">
    <text evidence="2">The sequence shown here is derived from an EMBL/GenBank/DDBJ whole genome shotgun (WGS) entry which is preliminary data.</text>
</comment>
<keyword evidence="3" id="KW-1185">Reference proteome</keyword>
<reference evidence="2 3" key="1">
    <citation type="submission" date="2018-07" db="EMBL/GenBank/DDBJ databases">
        <title>Desertimonas flava gen. nov. sp. nov.</title>
        <authorList>
            <person name="Liu S."/>
        </authorList>
    </citation>
    <scope>NUCLEOTIDE SEQUENCE [LARGE SCALE GENOMIC DNA]</scope>
    <source>
        <strain evidence="2 3">16Sb5-5</strain>
    </source>
</reference>
<dbReference type="Pfam" id="PF11222">
    <property type="entry name" value="DUF3017"/>
    <property type="match status" value="1"/>
</dbReference>
<evidence type="ECO:0000313" key="2">
    <source>
        <dbReference type="EMBL" id="RCK68902.1"/>
    </source>
</evidence>
<evidence type="ECO:0000313" key="3">
    <source>
        <dbReference type="Proteomes" id="UP000252770"/>
    </source>
</evidence>
<keyword evidence="1" id="KW-0472">Membrane</keyword>
<proteinExistence type="predicted"/>
<dbReference type="EMBL" id="QOUI01000008">
    <property type="protein sequence ID" value="RCK68902.1"/>
    <property type="molecule type" value="Genomic_DNA"/>
</dbReference>
<accession>A0A367YV57</accession>